<dbReference type="RefSeq" id="XP_012177979.1">
    <property type="nucleotide sequence ID" value="XM_012322589.1"/>
</dbReference>
<organism evidence="1 2">
    <name type="scientific">Fibroporia radiculosa</name>
    <dbReference type="NCBI Taxonomy" id="599839"/>
    <lineage>
        <taxon>Eukaryota</taxon>
        <taxon>Fungi</taxon>
        <taxon>Dikarya</taxon>
        <taxon>Basidiomycota</taxon>
        <taxon>Agaricomycotina</taxon>
        <taxon>Agaricomycetes</taxon>
        <taxon>Polyporales</taxon>
        <taxon>Fibroporiaceae</taxon>
        <taxon>Fibroporia</taxon>
    </lineage>
</organism>
<dbReference type="Proteomes" id="UP000006352">
    <property type="component" value="Unassembled WGS sequence"/>
</dbReference>
<dbReference type="EMBL" id="HE796896">
    <property type="protein sequence ID" value="CCL98696.1"/>
    <property type="molecule type" value="Genomic_DNA"/>
</dbReference>
<dbReference type="AlphaFoldDB" id="J4I830"/>
<accession>J4I830</accession>
<dbReference type="InParanoid" id="J4I830"/>
<dbReference type="HOGENOM" id="CLU_2512654_0_0_1"/>
<protein>
    <submittedName>
        <fullName evidence="1">Uncharacterized protein</fullName>
    </submittedName>
</protein>
<gene>
    <name evidence="1" type="ORF">FIBRA_00700</name>
</gene>
<dbReference type="OrthoDB" id="295274at2759"/>
<dbReference type="GeneID" id="24093607"/>
<evidence type="ECO:0000313" key="1">
    <source>
        <dbReference type="EMBL" id="CCL98696.1"/>
    </source>
</evidence>
<evidence type="ECO:0000313" key="2">
    <source>
        <dbReference type="Proteomes" id="UP000006352"/>
    </source>
</evidence>
<sequence length="85" mass="9563">MPPSPSPTRRRDPKSRTLYLQLHWEGQVDMQKLLDMFPSVQPNRGAEADMNVEAMDFSSALDVELGGWDLDASLDTRLAQEVGVF</sequence>
<name>J4I830_9APHY</name>
<reference evidence="1 2" key="1">
    <citation type="journal article" date="2012" name="Appl. Environ. Microbiol.">
        <title>Short-read sequencing for genomic analysis of the brown rot fungus Fibroporia radiculosa.</title>
        <authorList>
            <person name="Tang J.D."/>
            <person name="Perkins A.D."/>
            <person name="Sonstegard T.S."/>
            <person name="Schroeder S.G."/>
            <person name="Burgess S.C."/>
            <person name="Diehl S.V."/>
        </authorList>
    </citation>
    <scope>NUCLEOTIDE SEQUENCE [LARGE SCALE GENOMIC DNA]</scope>
    <source>
        <strain evidence="1 2">TFFH 294</strain>
    </source>
</reference>
<keyword evidence="2" id="KW-1185">Reference proteome</keyword>
<proteinExistence type="predicted"/>